<evidence type="ECO:0000256" key="2">
    <source>
        <dbReference type="SAM" id="Phobius"/>
    </source>
</evidence>
<proteinExistence type="predicted"/>
<accession>A0A2A7N561</accession>
<comment type="caution">
    <text evidence="3">The sequence shown here is derived from an EMBL/GenBank/DDBJ whole genome shotgun (WGS) entry which is preliminary data.</text>
</comment>
<name>A0A2A7N561_MYCAG</name>
<feature type="transmembrane region" description="Helical" evidence="2">
    <location>
        <begin position="12"/>
        <end position="31"/>
    </location>
</feature>
<keyword evidence="2" id="KW-0812">Transmembrane</keyword>
<gene>
    <name evidence="3" type="ORF">CQY20_12075</name>
</gene>
<sequence length="173" mass="19111">MKGTAMDNTTVVWIVVAIAALIVIAALIFAARNARNKRRHAEAQRIREDVNAHSSKLEKRQAIADETAARARAAEAEAEAKAAEAARLKEQASDHHDAVSTTREEIEERRRHADRIDPKTKVKGDRVDNPDTPGHQKGAADSHGMTDPHIVTDRDAAQRQGDTRPQPDVRKVR</sequence>
<feature type="compositionally biased region" description="Basic and acidic residues" evidence="1">
    <location>
        <begin position="63"/>
        <end position="129"/>
    </location>
</feature>
<reference evidence="3 4" key="1">
    <citation type="submission" date="2017-10" db="EMBL/GenBank/DDBJ databases">
        <title>The new phylogeny of genus Mycobacterium.</title>
        <authorList>
            <person name="Tortoli E."/>
            <person name="Trovato A."/>
            <person name="Cirillo D.M."/>
        </authorList>
    </citation>
    <scope>NUCLEOTIDE SEQUENCE [LARGE SCALE GENOMIC DNA]</scope>
    <source>
        <strain evidence="3 4">CCUG37673</strain>
    </source>
</reference>
<keyword evidence="2" id="KW-1133">Transmembrane helix</keyword>
<feature type="region of interest" description="Disordered" evidence="1">
    <location>
        <begin position="63"/>
        <end position="173"/>
    </location>
</feature>
<evidence type="ECO:0000256" key="1">
    <source>
        <dbReference type="SAM" id="MobiDB-lite"/>
    </source>
</evidence>
<organism evidence="3 4">
    <name type="scientific">Mycolicibacterium agri</name>
    <name type="common">Mycobacterium agri</name>
    <dbReference type="NCBI Taxonomy" id="36811"/>
    <lineage>
        <taxon>Bacteria</taxon>
        <taxon>Bacillati</taxon>
        <taxon>Actinomycetota</taxon>
        <taxon>Actinomycetes</taxon>
        <taxon>Mycobacteriales</taxon>
        <taxon>Mycobacteriaceae</taxon>
        <taxon>Mycolicibacterium</taxon>
    </lineage>
</organism>
<feature type="compositionally biased region" description="Basic and acidic residues" evidence="1">
    <location>
        <begin position="138"/>
        <end position="173"/>
    </location>
</feature>
<evidence type="ECO:0000313" key="4">
    <source>
        <dbReference type="Proteomes" id="UP000220914"/>
    </source>
</evidence>
<keyword evidence="4" id="KW-1185">Reference proteome</keyword>
<dbReference type="EMBL" id="PDCP01000017">
    <property type="protein sequence ID" value="PEG38969.1"/>
    <property type="molecule type" value="Genomic_DNA"/>
</dbReference>
<evidence type="ECO:0000313" key="3">
    <source>
        <dbReference type="EMBL" id="PEG38969.1"/>
    </source>
</evidence>
<protein>
    <submittedName>
        <fullName evidence="3">Uncharacterized protein</fullName>
    </submittedName>
</protein>
<dbReference type="AlphaFoldDB" id="A0A2A7N561"/>
<dbReference type="Proteomes" id="UP000220914">
    <property type="component" value="Unassembled WGS sequence"/>
</dbReference>
<keyword evidence="2" id="KW-0472">Membrane</keyword>